<sequence>MKSLTDKIENTLIDKKILRKQIIRNLKRLLPEERLAQEEEIYDSLVKLTLWQEAKKIAITIPMEFEFNLELLVKEARNYKKQLFLPVMQADKSLNFVLWDEDTLLQETRFGVKQPIETEHSQAIELNQLDVIIVPGLAYSEDGDRVGFGGGYYDRTLTNYDGKTLSIAYSCQIFPKTIWPTEKTDKRIDLIISNRGVYSR</sequence>
<accession>A0ABT1WKJ7</accession>
<gene>
    <name evidence="5" type="ORF">NPA36_00760</name>
</gene>
<keyword evidence="4" id="KW-0460">Magnesium</keyword>
<dbReference type="InterPro" id="IPR024185">
    <property type="entry name" value="FTHF_cligase-like_sf"/>
</dbReference>
<evidence type="ECO:0000256" key="1">
    <source>
        <dbReference type="ARBA" id="ARBA00010638"/>
    </source>
</evidence>
<dbReference type="Pfam" id="PF01812">
    <property type="entry name" value="5-FTHF_cyc-lig"/>
    <property type="match status" value="1"/>
</dbReference>
<keyword evidence="4" id="KW-0479">Metal-binding</keyword>
<comment type="similarity">
    <text evidence="1 4">Belongs to the 5-formyltetrahydrofolate cyclo-ligase family.</text>
</comment>
<keyword evidence="3 4" id="KW-0067">ATP-binding</keyword>
<dbReference type="PANTHER" id="PTHR23407">
    <property type="entry name" value="ATPASE INHIBITOR/5-FORMYLTETRAHYDROFOLATE CYCLO-LIGASE"/>
    <property type="match status" value="1"/>
</dbReference>
<proteinExistence type="inferred from homology"/>
<evidence type="ECO:0000256" key="4">
    <source>
        <dbReference type="RuleBase" id="RU361279"/>
    </source>
</evidence>
<evidence type="ECO:0000256" key="2">
    <source>
        <dbReference type="ARBA" id="ARBA00022741"/>
    </source>
</evidence>
<name>A0ABT1WKJ7_9LACT</name>
<dbReference type="SUPFAM" id="SSF100950">
    <property type="entry name" value="NagB/RpiA/CoA transferase-like"/>
    <property type="match status" value="1"/>
</dbReference>
<evidence type="ECO:0000256" key="3">
    <source>
        <dbReference type="ARBA" id="ARBA00022840"/>
    </source>
</evidence>
<evidence type="ECO:0000313" key="6">
    <source>
        <dbReference type="Proteomes" id="UP001059480"/>
    </source>
</evidence>
<comment type="cofactor">
    <cofactor evidence="4">
        <name>Mg(2+)</name>
        <dbReference type="ChEBI" id="CHEBI:18420"/>
    </cofactor>
</comment>
<dbReference type="NCBIfam" id="TIGR02727">
    <property type="entry name" value="MTHFS_bact"/>
    <property type="match status" value="1"/>
</dbReference>
<dbReference type="InterPro" id="IPR002698">
    <property type="entry name" value="FTHF_cligase"/>
</dbReference>
<dbReference type="PANTHER" id="PTHR23407:SF1">
    <property type="entry name" value="5-FORMYLTETRAHYDROFOLATE CYCLO-LIGASE"/>
    <property type="match status" value="1"/>
</dbReference>
<dbReference type="RefSeq" id="WP_256944469.1">
    <property type="nucleotide sequence ID" value="NZ_JANHNZ010000001.1"/>
</dbReference>
<dbReference type="Proteomes" id="UP001059480">
    <property type="component" value="Unassembled WGS sequence"/>
</dbReference>
<keyword evidence="6" id="KW-1185">Reference proteome</keyword>
<dbReference type="GO" id="GO:0030272">
    <property type="term" value="F:5-formyltetrahydrofolate cyclo-ligase activity"/>
    <property type="evidence" value="ECO:0007669"/>
    <property type="project" value="UniProtKB-EC"/>
</dbReference>
<reference evidence="5" key="3">
    <citation type="journal article" date="2023" name="Microbiol. Resour. Announc.">
        <title>Draft Genome Sequence of Granulicatella sp. Strain S8, Isolated from a Marine Fish, Seriola quinqueradiata.</title>
        <authorList>
            <person name="Lee M."/>
            <person name="Farooq A."/>
            <person name="Jeong J.B."/>
            <person name="Jung M.Y."/>
        </authorList>
    </citation>
    <scope>NUCLEOTIDE SEQUENCE</scope>
    <source>
        <strain evidence="5">S8</strain>
    </source>
</reference>
<evidence type="ECO:0000313" key="5">
    <source>
        <dbReference type="EMBL" id="MCQ9209098.1"/>
    </source>
</evidence>
<comment type="catalytic activity">
    <reaction evidence="4">
        <text>(6S)-5-formyl-5,6,7,8-tetrahydrofolate + ATP = (6R)-5,10-methenyltetrahydrofolate + ADP + phosphate</text>
        <dbReference type="Rhea" id="RHEA:10488"/>
        <dbReference type="ChEBI" id="CHEBI:30616"/>
        <dbReference type="ChEBI" id="CHEBI:43474"/>
        <dbReference type="ChEBI" id="CHEBI:57455"/>
        <dbReference type="ChEBI" id="CHEBI:57457"/>
        <dbReference type="ChEBI" id="CHEBI:456216"/>
        <dbReference type="EC" id="6.3.3.2"/>
    </reaction>
</comment>
<dbReference type="InterPro" id="IPR037171">
    <property type="entry name" value="NagB/RpiA_transferase-like"/>
</dbReference>
<dbReference type="EMBL" id="JANHNZ010000001">
    <property type="protein sequence ID" value="MCQ9209098.1"/>
    <property type="molecule type" value="Genomic_DNA"/>
</dbReference>
<keyword evidence="5" id="KW-0436">Ligase</keyword>
<protein>
    <recommendedName>
        <fullName evidence="4">5-formyltetrahydrofolate cyclo-ligase</fullName>
        <ecNumber evidence="4">6.3.3.2</ecNumber>
    </recommendedName>
</protein>
<reference evidence="5" key="2">
    <citation type="journal article" date="2023" name="Curr. Microbiol.">
        <title>Granulicatella seriolae sp. nov., a Novel Facultative Anaerobe Isolated from Yellowtail Marine Fish.</title>
        <authorList>
            <person name="Lee M."/>
            <person name="Choi Y.J."/>
            <person name="Farooq A."/>
            <person name="Jeong J.B."/>
            <person name="Jung M.Y."/>
        </authorList>
    </citation>
    <scope>NUCLEOTIDE SEQUENCE</scope>
    <source>
        <strain evidence="5">S8</strain>
    </source>
</reference>
<dbReference type="Gene3D" id="3.40.50.10420">
    <property type="entry name" value="NagB/RpiA/CoA transferase-like"/>
    <property type="match status" value="1"/>
</dbReference>
<dbReference type="EC" id="6.3.3.2" evidence="4"/>
<reference evidence="5" key="1">
    <citation type="submission" date="2022-07" db="EMBL/GenBank/DDBJ databases">
        <authorList>
            <person name="Jung M.-Y."/>
            <person name="Lee M."/>
        </authorList>
    </citation>
    <scope>NUCLEOTIDE SEQUENCE</scope>
    <source>
        <strain evidence="5">S8</strain>
    </source>
</reference>
<keyword evidence="2 4" id="KW-0547">Nucleotide-binding</keyword>
<dbReference type="PIRSF" id="PIRSF006806">
    <property type="entry name" value="FTHF_cligase"/>
    <property type="match status" value="1"/>
</dbReference>
<comment type="caution">
    <text evidence="5">The sequence shown here is derived from an EMBL/GenBank/DDBJ whole genome shotgun (WGS) entry which is preliminary data.</text>
</comment>
<organism evidence="5 6">
    <name type="scientific">Granulicatella seriolae</name>
    <dbReference type="NCBI Taxonomy" id="2967226"/>
    <lineage>
        <taxon>Bacteria</taxon>
        <taxon>Bacillati</taxon>
        <taxon>Bacillota</taxon>
        <taxon>Bacilli</taxon>
        <taxon>Lactobacillales</taxon>
        <taxon>Carnobacteriaceae</taxon>
        <taxon>Granulicatella</taxon>
    </lineage>
</organism>